<protein>
    <submittedName>
        <fullName evidence="3">DNA polymerase III polC-type</fullName>
        <ecNumber evidence="3">2.7.7.7</ecNumber>
    </submittedName>
</protein>
<keyword evidence="1" id="KW-0540">Nuclease</keyword>
<dbReference type="EMBL" id="LR215050">
    <property type="protein sequence ID" value="VEU82582.1"/>
    <property type="molecule type" value="Genomic_DNA"/>
</dbReference>
<dbReference type="Pfam" id="PF00929">
    <property type="entry name" value="RNase_T"/>
    <property type="match status" value="1"/>
</dbReference>
<dbReference type="GO" id="GO:0005829">
    <property type="term" value="C:cytosol"/>
    <property type="evidence" value="ECO:0007669"/>
    <property type="project" value="TreeGrafter"/>
</dbReference>
<dbReference type="KEGG" id="ahk:NCTC10172_00599"/>
<dbReference type="GO" id="GO:0003887">
    <property type="term" value="F:DNA-directed DNA polymerase activity"/>
    <property type="evidence" value="ECO:0007669"/>
    <property type="project" value="UniProtKB-EC"/>
</dbReference>
<evidence type="ECO:0000313" key="4">
    <source>
        <dbReference type="Proteomes" id="UP000290909"/>
    </source>
</evidence>
<proteinExistence type="predicted"/>
<dbReference type="Gene3D" id="3.30.420.10">
    <property type="entry name" value="Ribonuclease H-like superfamily/Ribonuclease H"/>
    <property type="match status" value="1"/>
</dbReference>
<keyword evidence="3" id="KW-0808">Transferase</keyword>
<name>A0A449BJF8_9MOLU</name>
<dbReference type="GO" id="GO:0045004">
    <property type="term" value="P:DNA replication proofreading"/>
    <property type="evidence" value="ECO:0007669"/>
    <property type="project" value="TreeGrafter"/>
</dbReference>
<dbReference type="InterPro" id="IPR012337">
    <property type="entry name" value="RNaseH-like_sf"/>
</dbReference>
<dbReference type="GO" id="GO:0003676">
    <property type="term" value="F:nucleic acid binding"/>
    <property type="evidence" value="ECO:0007669"/>
    <property type="project" value="InterPro"/>
</dbReference>
<dbReference type="STRING" id="1408416.GCA_000702765_00885"/>
<dbReference type="CDD" id="cd06127">
    <property type="entry name" value="DEDDh"/>
    <property type="match status" value="1"/>
</dbReference>
<dbReference type="SUPFAM" id="SSF53098">
    <property type="entry name" value="Ribonuclease H-like"/>
    <property type="match status" value="1"/>
</dbReference>
<keyword evidence="4" id="KW-1185">Reference proteome</keyword>
<dbReference type="GO" id="GO:0008408">
    <property type="term" value="F:3'-5' exonuclease activity"/>
    <property type="evidence" value="ECO:0007669"/>
    <property type="project" value="TreeGrafter"/>
</dbReference>
<dbReference type="SMART" id="SM00479">
    <property type="entry name" value="EXOIII"/>
    <property type="match status" value="1"/>
</dbReference>
<dbReference type="InterPro" id="IPR013520">
    <property type="entry name" value="Ribonucl_H"/>
</dbReference>
<keyword evidence="3" id="KW-0548">Nucleotidyltransferase</keyword>
<keyword evidence="1" id="KW-0378">Hydrolase</keyword>
<evidence type="ECO:0000313" key="3">
    <source>
        <dbReference type="EMBL" id="VEU82582.1"/>
    </source>
</evidence>
<dbReference type="Proteomes" id="UP000290909">
    <property type="component" value="Chromosome"/>
</dbReference>
<dbReference type="FunFam" id="3.30.420.10:FF:000045">
    <property type="entry name" value="3'-5' exonuclease DinG"/>
    <property type="match status" value="1"/>
</dbReference>
<dbReference type="InterPro" id="IPR036397">
    <property type="entry name" value="RNaseH_sf"/>
</dbReference>
<organism evidence="3 4">
    <name type="scientific">Acholeplasma hippikon</name>
    <dbReference type="NCBI Taxonomy" id="264636"/>
    <lineage>
        <taxon>Bacteria</taxon>
        <taxon>Bacillati</taxon>
        <taxon>Mycoplasmatota</taxon>
        <taxon>Mollicutes</taxon>
        <taxon>Acholeplasmatales</taxon>
        <taxon>Acholeplasmataceae</taxon>
        <taxon>Acholeplasma</taxon>
    </lineage>
</organism>
<dbReference type="AlphaFoldDB" id="A0A449BJF8"/>
<accession>A0A449BJF8</accession>
<gene>
    <name evidence="3" type="primary">polC_1</name>
    <name evidence="3" type="ORF">NCTC10172_00599</name>
</gene>
<dbReference type="RefSeq" id="WP_051659021.1">
    <property type="nucleotide sequence ID" value="NZ_LR215050.1"/>
</dbReference>
<keyword evidence="1" id="KW-0269">Exonuclease</keyword>
<sequence>MNLNYKKILIFDFETTGLSPISDRVIEVGAILLEKNDLVYEVKERLDLLIKQEKPISDFITNLTGITNEMLAKDGVDEEIAFNMLNNLIDDETLLVAYNLAFDIGFLFNMYQRYISKNYAIKNDILDCMAVYKDRYEYPHKLLNAVERFNLVNENAHRASDDALATFKVLEKLAEAEDNLSLYVNVLGYNPKYREPDTFFFKQIIKKIPQGMRGLREIEKARK</sequence>
<dbReference type="PANTHER" id="PTHR30231">
    <property type="entry name" value="DNA POLYMERASE III SUBUNIT EPSILON"/>
    <property type="match status" value="1"/>
</dbReference>
<feature type="domain" description="Exonuclease" evidence="2">
    <location>
        <begin position="7"/>
        <end position="179"/>
    </location>
</feature>
<dbReference type="EC" id="2.7.7.7" evidence="3"/>
<dbReference type="PANTHER" id="PTHR30231:SF41">
    <property type="entry name" value="DNA POLYMERASE III SUBUNIT EPSILON"/>
    <property type="match status" value="1"/>
</dbReference>
<evidence type="ECO:0000259" key="2">
    <source>
        <dbReference type="SMART" id="SM00479"/>
    </source>
</evidence>
<evidence type="ECO:0000256" key="1">
    <source>
        <dbReference type="ARBA" id="ARBA00022839"/>
    </source>
</evidence>
<reference evidence="3 4" key="1">
    <citation type="submission" date="2019-01" db="EMBL/GenBank/DDBJ databases">
        <authorList>
            <consortium name="Pathogen Informatics"/>
        </authorList>
    </citation>
    <scope>NUCLEOTIDE SEQUENCE [LARGE SCALE GENOMIC DNA]</scope>
    <source>
        <strain evidence="3 4">NCTC10172</strain>
    </source>
</reference>